<sequence length="79" mass="8639">MTPATVHLALELVAGSEPIKGSLAEPHGQRRAFEGWMELAATLEAFIESEPQRPPSADRAVTERTEDSEPPSSSRRLLK</sequence>
<dbReference type="EMBL" id="CADCVQ010000163">
    <property type="protein sequence ID" value="CAA9529193.1"/>
    <property type="molecule type" value="Genomic_DNA"/>
</dbReference>
<feature type="compositionally biased region" description="Polar residues" evidence="1">
    <location>
        <begin position="70"/>
        <end position="79"/>
    </location>
</feature>
<reference evidence="2" key="1">
    <citation type="submission" date="2020-02" db="EMBL/GenBank/DDBJ databases">
        <authorList>
            <person name="Meier V. D."/>
        </authorList>
    </citation>
    <scope>NUCLEOTIDE SEQUENCE</scope>
    <source>
        <strain evidence="2">AVDCRST_MAG67</strain>
    </source>
</reference>
<accession>A0A6J4TPE8</accession>
<evidence type="ECO:0000256" key="1">
    <source>
        <dbReference type="SAM" id="MobiDB-lite"/>
    </source>
</evidence>
<dbReference type="AlphaFoldDB" id="A0A6J4TPE8"/>
<gene>
    <name evidence="2" type="ORF">AVDCRST_MAG67-3974</name>
</gene>
<organism evidence="2">
    <name type="scientific">uncultured Solirubrobacteraceae bacterium</name>
    <dbReference type="NCBI Taxonomy" id="1162706"/>
    <lineage>
        <taxon>Bacteria</taxon>
        <taxon>Bacillati</taxon>
        <taxon>Actinomycetota</taxon>
        <taxon>Thermoleophilia</taxon>
        <taxon>Solirubrobacterales</taxon>
        <taxon>Solirubrobacteraceae</taxon>
        <taxon>environmental samples</taxon>
    </lineage>
</organism>
<name>A0A6J4TPE8_9ACTN</name>
<evidence type="ECO:0000313" key="2">
    <source>
        <dbReference type="EMBL" id="CAA9529193.1"/>
    </source>
</evidence>
<protein>
    <submittedName>
        <fullName evidence="2">Uncharacterized protein</fullName>
    </submittedName>
</protein>
<feature type="region of interest" description="Disordered" evidence="1">
    <location>
        <begin position="46"/>
        <end position="79"/>
    </location>
</feature>
<proteinExistence type="predicted"/>